<dbReference type="Pfam" id="PF06664">
    <property type="entry name" value="WLS-like_TM"/>
    <property type="match status" value="1"/>
</dbReference>
<feature type="transmembrane region" description="Helical" evidence="5">
    <location>
        <begin position="246"/>
        <end position="265"/>
    </location>
</feature>
<dbReference type="GeneTree" id="ENSGT00390000007183"/>
<keyword evidence="2 5" id="KW-0812">Transmembrane</keyword>
<keyword evidence="3 5" id="KW-1133">Transmembrane helix</keyword>
<keyword evidence="10 11" id="KW-1267">Proteomics identification</keyword>
<proteinExistence type="evidence at protein level"/>
<reference evidence="8 9" key="1">
    <citation type="journal article" date="2001" name="Nature">
        <title>Initial sequencing and analysis of the human genome.</title>
        <authorList>
            <consortium name="International Human Genome Sequencing Consortium"/>
            <person name="Lander E.S."/>
            <person name="Linton L.M."/>
            <person name="Birren B."/>
            <person name="Nusbaum C."/>
            <person name="Zody M.C."/>
            <person name="Baldwin J."/>
            <person name="Devon K."/>
            <person name="Dewar K."/>
            <person name="Doyle M."/>
            <person name="FitzHugh W."/>
            <person name="Funke R."/>
            <person name="Gage D."/>
            <person name="Harris K."/>
            <person name="Heaford A."/>
            <person name="Howland J."/>
            <person name="Kann L."/>
            <person name="Lehoczky J."/>
            <person name="LeVine R."/>
            <person name="McEwan P."/>
            <person name="McKernan K."/>
            <person name="Meldrim J."/>
            <person name="Mesirov J.P."/>
            <person name="Miranda C."/>
            <person name="Morris W."/>
            <person name="Naylor J."/>
            <person name="Raymond C."/>
            <person name="Rosetti M."/>
            <person name="Santos R."/>
            <person name="Sheridan A."/>
            <person name="Sougnez C."/>
            <person name="Stange-Thomann N."/>
            <person name="Stojanovic N."/>
            <person name="Subramanian A."/>
            <person name="Wyman D."/>
            <person name="Rogers J."/>
            <person name="Sulston J."/>
            <person name="Ainscough R."/>
            <person name="Beck S."/>
            <person name="Bentley D."/>
            <person name="Burton J."/>
            <person name="Clee C."/>
            <person name="Carter N."/>
            <person name="Coulson A."/>
            <person name="Deadman R."/>
            <person name="Deloukas P."/>
            <person name="Dunham A."/>
            <person name="Dunham I."/>
            <person name="Durbin R."/>
            <person name="French L."/>
            <person name="Grafham D."/>
            <person name="Gregory S."/>
            <person name="Hubbard T."/>
            <person name="Humphray S."/>
            <person name="Hunt A."/>
            <person name="Jones M."/>
            <person name="Lloyd C."/>
            <person name="McMurray A."/>
            <person name="Matthews L."/>
            <person name="Mercer S."/>
            <person name="Milne S."/>
            <person name="Mullikin J.C."/>
            <person name="Mungall A."/>
            <person name="Plumb R."/>
            <person name="Ross M."/>
            <person name="Shownkeen R."/>
            <person name="Sims S."/>
            <person name="Waterston R.H."/>
            <person name="Wilson R.K."/>
            <person name="Hillier L.W."/>
            <person name="McPherson J.D."/>
            <person name="Marra M.A."/>
            <person name="Mardis E.R."/>
            <person name="Fulton L.A."/>
            <person name="Chinwalla A.T."/>
            <person name="Pepin K.H."/>
            <person name="Gish W.R."/>
            <person name="Chissoe S.L."/>
            <person name="Wendl M.C."/>
            <person name="Delehaunty K.D."/>
            <person name="Miner T.L."/>
            <person name="Delehaunty A."/>
            <person name="Kramer J.B."/>
            <person name="Cook L.L."/>
            <person name="Fulton R.S."/>
            <person name="Johnson D.L."/>
            <person name="Minx P.J."/>
            <person name="Clifton S.W."/>
            <person name="Hawkins T."/>
            <person name="Branscomb E."/>
            <person name="Predki P."/>
            <person name="Richardson P."/>
            <person name="Wenning S."/>
            <person name="Slezak T."/>
            <person name="Doggett N."/>
            <person name="Cheng J.F."/>
            <person name="Olsen A."/>
            <person name="Lucas S."/>
            <person name="Elkin C."/>
            <person name="Uberbacher E."/>
            <person name="Frazier M."/>
            <person name="Gibbs R.A."/>
            <person name="Muzny D.M."/>
            <person name="Scherer S.E."/>
            <person name="Bouck J.B."/>
            <person name="Sodergren E.J."/>
            <person name="Worley K.C."/>
            <person name="Rives C.M."/>
            <person name="Gorrell J.H."/>
            <person name="Metzker M.L."/>
            <person name="Naylor S.L."/>
            <person name="Kucherlapati R.S."/>
            <person name="Nelson D.L."/>
            <person name="Weinstock G.M."/>
            <person name="Sakaki Y."/>
            <person name="Fujiyama A."/>
            <person name="Hattori M."/>
            <person name="Yada T."/>
            <person name="Toyoda A."/>
            <person name="Itoh T."/>
            <person name="Kawagoe C."/>
            <person name="Watanabe H."/>
            <person name="Totoki Y."/>
            <person name="Taylor T."/>
            <person name="Weissenbach J."/>
            <person name="Heilig R."/>
            <person name="Saurin W."/>
            <person name="Artiguenave F."/>
            <person name="Brottier P."/>
            <person name="Bruls T."/>
            <person name="Pelletier E."/>
            <person name="Robert C."/>
            <person name="Wincker P."/>
            <person name="Smith D.R."/>
            <person name="Doucette-Stamm L."/>
            <person name="Rubenfield M."/>
            <person name="Weinstock K."/>
            <person name="Lee H.M."/>
            <person name="Dubois J."/>
            <person name="Rosenthal A."/>
            <person name="Platzer M."/>
            <person name="Nyakatura G."/>
            <person name="Taudien S."/>
            <person name="Rump A."/>
            <person name="Yang H."/>
            <person name="Yu J."/>
            <person name="Wang J."/>
            <person name="Huang G."/>
            <person name="Gu J."/>
            <person name="Hood L."/>
            <person name="Rowen L."/>
            <person name="Madan A."/>
            <person name="Qin S."/>
            <person name="Davis R.W."/>
            <person name="Federspiel N.A."/>
            <person name="Abola A.P."/>
            <person name="Proctor M.J."/>
            <person name="Myers R.M."/>
            <person name="Schmutz J."/>
            <person name="Dickson M."/>
            <person name="Grimwood J."/>
            <person name="Cox D.R."/>
            <person name="Olson M.V."/>
            <person name="Kaul R."/>
            <person name="Raymond C."/>
            <person name="Shimizu N."/>
            <person name="Kawasaki K."/>
            <person name="Minoshima S."/>
            <person name="Evans G.A."/>
            <person name="Athanasiou M."/>
            <person name="Schultz R."/>
            <person name="Roe B.A."/>
            <person name="Chen F."/>
            <person name="Pan H."/>
            <person name="Ramser J."/>
            <person name="Lehrach H."/>
            <person name="Reinhardt R."/>
            <person name="McCombie W.R."/>
            <person name="de la Bastide M."/>
            <person name="Dedhia N."/>
            <person name="Blocker H."/>
            <person name="Hornischer K."/>
            <person name="Nordsiek G."/>
            <person name="Agarwala R."/>
            <person name="Aravind L."/>
            <person name="Bailey J.A."/>
            <person name="Bateman A."/>
            <person name="Batzoglou S."/>
            <person name="Birney E."/>
            <person name="Bork P."/>
            <person name="Brown D.G."/>
            <person name="Burge C.B."/>
            <person name="Cerutti L."/>
            <person name="Chen H.C."/>
            <person name="Church D."/>
            <person name="Clamp M."/>
            <person name="Copley R.R."/>
            <person name="Doerks T."/>
            <person name="Eddy S.R."/>
            <person name="Eichler E.E."/>
            <person name="Furey T.S."/>
            <person name="Galagan J."/>
            <person name="Gilbert J.G."/>
            <person name="Harmon C."/>
            <person name="Hayashizaki Y."/>
            <person name="Haussler D."/>
            <person name="Hermjakob H."/>
            <person name="Hokamp K."/>
            <person name="Jang W."/>
            <person name="Johnson L.S."/>
            <person name="Jones T.A."/>
            <person name="Kasif S."/>
            <person name="Kaspryzk A."/>
            <person name="Kennedy S."/>
            <person name="Kent W.J."/>
            <person name="Kitts P."/>
            <person name="Koonin E.V."/>
            <person name="Korf I."/>
            <person name="Kulp D."/>
            <person name="Lancet D."/>
            <person name="Lowe T.M."/>
            <person name="McLysaght A."/>
            <person name="Mikkelsen T."/>
            <person name="Moran J.V."/>
            <person name="Mulder N."/>
            <person name="Pollara V.J."/>
            <person name="Ponting C.P."/>
            <person name="Schuler G."/>
            <person name="Schultz J."/>
            <person name="Slater G."/>
            <person name="Smit A.F."/>
            <person name="Stupka E."/>
            <person name="Szustakowski J."/>
            <person name="Thierry-Mieg D."/>
            <person name="Thierry-Mieg J."/>
            <person name="Wagner L."/>
            <person name="Wallis J."/>
            <person name="Wheeler R."/>
            <person name="Williams A."/>
            <person name="Wolf Y.I."/>
            <person name="Wolfe K.H."/>
            <person name="Yang S.P."/>
            <person name="Yeh R.F."/>
            <person name="Collins F."/>
            <person name="Guyer M.S."/>
            <person name="Peterson J."/>
            <person name="Felsenfeld A."/>
            <person name="Wetterstrand K.A."/>
            <person name="Patrinos A."/>
            <person name="Morgan M.J."/>
            <person name="de Jong P."/>
            <person name="Catanese J.J."/>
            <person name="Osoegawa K."/>
            <person name="Shizuya H."/>
            <person name="Choi S."/>
            <person name="Chen Y.J."/>
        </authorList>
    </citation>
    <scope>NUCLEOTIDE SEQUENCE [LARGE SCALE GENOMIC DNA]</scope>
</reference>
<dbReference type="PANTHER" id="PTHR31918">
    <property type="entry name" value="TRANSMEMBRANE PROTEIN 181"/>
    <property type="match status" value="1"/>
</dbReference>
<evidence type="ECO:0000256" key="2">
    <source>
        <dbReference type="ARBA" id="ARBA00022692"/>
    </source>
</evidence>
<keyword evidence="4 5" id="KW-0472">Membrane</keyword>
<dbReference type="PANTHER" id="PTHR31918:SF1">
    <property type="entry name" value="TRANSMEMBRANE PROTEIN 181"/>
    <property type="match status" value="1"/>
</dbReference>
<feature type="transmembrane region" description="Helical" evidence="5">
    <location>
        <begin position="356"/>
        <end position="376"/>
    </location>
</feature>
<evidence type="ECO:0000259" key="7">
    <source>
        <dbReference type="Pfam" id="PF21885"/>
    </source>
</evidence>
<dbReference type="InterPro" id="IPR040416">
    <property type="entry name" value="TMEM181"/>
</dbReference>
<dbReference type="InterPro" id="IPR054077">
    <property type="entry name" value="TMEM181_GOLD"/>
</dbReference>
<feature type="transmembrane region" description="Helical" evidence="5">
    <location>
        <begin position="277"/>
        <end position="300"/>
    </location>
</feature>
<protein>
    <submittedName>
        <fullName evidence="8">Transmembrane protein 181</fullName>
    </submittedName>
</protein>
<keyword evidence="9" id="KW-1185">Reference proteome</keyword>
<feature type="domain" description="TMEM181 GOLD" evidence="7">
    <location>
        <begin position="58"/>
        <end position="168"/>
    </location>
</feature>
<evidence type="ECO:0000256" key="4">
    <source>
        <dbReference type="ARBA" id="ARBA00023136"/>
    </source>
</evidence>
<feature type="transmembrane region" description="Helical" evidence="5">
    <location>
        <begin position="17"/>
        <end position="36"/>
    </location>
</feature>
<feature type="transmembrane region" description="Helical" evidence="5">
    <location>
        <begin position="177"/>
        <end position="195"/>
    </location>
</feature>
<dbReference type="Proteomes" id="UP000005640">
    <property type="component" value="Chromosome 6"/>
</dbReference>
<reference evidence="8 9" key="3">
    <citation type="journal article" date="2004" name="Nature">
        <title>Finishing the euchromatic sequence of the human genome.</title>
        <authorList>
            <consortium name="International Human Genome Sequencing Consortium"/>
        </authorList>
    </citation>
    <scope>NUCLEOTIDE SEQUENCE [LARGE SCALE GENOMIC DNA]</scope>
</reference>
<feature type="transmembrane region" description="Helical" evidence="5">
    <location>
        <begin position="320"/>
        <end position="344"/>
    </location>
</feature>
<name>A0AAQ5BHL6_HUMAN</name>
<feature type="domain" description="Wntless-like transmembrane" evidence="6">
    <location>
        <begin position="169"/>
        <end position="403"/>
    </location>
</feature>
<dbReference type="Pfam" id="PF21885">
    <property type="entry name" value="TMEM181_GOLD"/>
    <property type="match status" value="1"/>
</dbReference>
<dbReference type="GO" id="GO:0015643">
    <property type="term" value="F:toxic substance binding"/>
    <property type="evidence" value="ECO:0007669"/>
    <property type="project" value="InterPro"/>
</dbReference>
<evidence type="ECO:0000313" key="8">
    <source>
        <dbReference type="Ensembl" id="ENSP00000519407.1"/>
    </source>
</evidence>
<feature type="transmembrane region" description="Helical" evidence="5">
    <location>
        <begin position="215"/>
        <end position="234"/>
    </location>
</feature>
<evidence type="ECO:0000256" key="3">
    <source>
        <dbReference type="ARBA" id="ARBA00022989"/>
    </source>
</evidence>
<gene>
    <name evidence="8" type="primary">TMEM181</name>
</gene>
<sequence length="509" mass="57831">MEPLAPMRLYTLSKRHFVLVFVVFFICFGLTIFVGIRGPKVIQTSAANFSLNNSKKLKPIQILSNPLSTYNQQLWLTCVVELDQSKETSIKTSFPMTVKVDGVAQDGTTMYIHNKVHNRTRTLTCAGKCAEIIVAHLGYLNYTQYTVIVGFEHLKLPIKGMNFTWKTYNPAFSRLEIWFRFFFVVLTFIVTCLFAHSLRKFSMRDWGIEQKWMSVLLPLLLLYNDPFFPLSFLVNSWLPGMLDDLFQSMFLCALLLFWLCVYHGIRVQGERKCLTFYLPKFFIVGLLWLASVTLGIWQTVNELHDPMYQYRVDTGNFQGMKVFFMVVAAVYILYLLFLIVRACSELRHMPYVDLRLKFLTALTFVVLVISIAILYLRFGAQVLQDNFVAELSTHYQNYILFTGGPWLQDACLALQQLVAQICPSQEETGQLLAPCSPEASSLLRGVSVGPAAAVGRGSLSLLCTQEAWLSSCPRSGFGWQSPAPNPERLALWSVPTPRCFPPRGAGAVR</sequence>
<dbReference type="InterPro" id="IPR047843">
    <property type="entry name" value="WLS-like_TM"/>
</dbReference>
<dbReference type="OpenTargets" id="ENSG00000146433"/>
<evidence type="ECO:0007829" key="10">
    <source>
        <dbReference type="PeptideAtlas" id="A0AAQ5BHL6"/>
    </source>
</evidence>
<dbReference type="EMBL" id="AL591025">
    <property type="status" value="NOT_ANNOTATED_CDS"/>
    <property type="molecule type" value="Genomic_DNA"/>
</dbReference>
<dbReference type="Ensembl" id="ENST00000714115.1">
    <property type="protein sequence ID" value="ENSP00000519407.1"/>
    <property type="gene ID" value="ENSG00000146433.12"/>
</dbReference>
<comment type="subcellular location">
    <subcellularLocation>
        <location evidence="1">Membrane</location>
        <topology evidence="1">Multi-pass membrane protein</topology>
    </subcellularLocation>
</comment>
<dbReference type="GO" id="GO:0016020">
    <property type="term" value="C:membrane"/>
    <property type="evidence" value="ECO:0007669"/>
    <property type="project" value="UniProtKB-SubCell"/>
</dbReference>
<reference evidence="8" key="4">
    <citation type="submission" date="2025-05" db="UniProtKB">
        <authorList>
            <consortium name="Ensembl"/>
        </authorList>
    </citation>
    <scope>IDENTIFICATION</scope>
</reference>
<evidence type="ECO:0000256" key="5">
    <source>
        <dbReference type="SAM" id="Phobius"/>
    </source>
</evidence>
<evidence type="ECO:0007829" key="11">
    <source>
        <dbReference type="ProteomicsDB" id="A0AAQ5BHL6"/>
    </source>
</evidence>
<accession>A0AAQ5BHL6</accession>
<dbReference type="HGNC" id="HGNC:20958">
    <property type="gene designation" value="TMEM181"/>
</dbReference>
<evidence type="ECO:0000259" key="6">
    <source>
        <dbReference type="Pfam" id="PF06664"/>
    </source>
</evidence>
<reference evidence="8 9" key="2">
    <citation type="journal article" date="2003" name="Nature">
        <title>The DNA sequence and analysis of human chromosome 6.</title>
        <authorList>
            <person name="Mungall A.J."/>
            <person name="Palmer S.A."/>
            <person name="Sims S.K."/>
            <person name="Edwards C.A."/>
            <person name="Ashurst J.L."/>
            <person name="Wilming L."/>
            <person name="Jones M.C."/>
            <person name="Horton R."/>
            <person name="Hunt S.E."/>
            <person name="Scott C.E."/>
            <person name="Gilbert J.G."/>
            <person name="Clamp M.E."/>
            <person name="Bethel G."/>
            <person name="Milne S."/>
            <person name="Ainscough R."/>
            <person name="Almeida J.P."/>
            <person name="Ambrose K.D."/>
            <person name="Andrews T.D."/>
            <person name="Ashwell R.I."/>
            <person name="Babbage A.K."/>
            <person name="Bagguley C.L."/>
            <person name="Bailey J."/>
            <person name="Banerjee R."/>
            <person name="Barker D.J."/>
            <person name="Barlow K.F."/>
            <person name="Bates K."/>
            <person name="Beare D.M."/>
            <person name="Beasley H."/>
            <person name="Beasley O."/>
            <person name="Bird C.P."/>
            <person name="Blakey S."/>
            <person name="Bray-Allen S."/>
            <person name="Brook J."/>
            <person name="Brown A.J."/>
            <person name="Brown J.Y."/>
            <person name="Burford D.C."/>
            <person name="Burrill W."/>
            <person name="Burton J."/>
            <person name="Carder C."/>
            <person name="Carter N.P."/>
            <person name="Chapman J.C."/>
            <person name="Clark S.Y."/>
            <person name="Clark G."/>
            <person name="Clee C.M."/>
            <person name="Clegg S."/>
            <person name="Cobley V."/>
            <person name="Collier R.E."/>
            <person name="Collins J.E."/>
            <person name="Colman L.K."/>
            <person name="Corby N.R."/>
            <person name="Coville G.J."/>
            <person name="Culley K.M."/>
            <person name="Dhami P."/>
            <person name="Davies J."/>
            <person name="Dunn M."/>
            <person name="Earthrowl M.E."/>
            <person name="Ellington A.E."/>
            <person name="Evans K.A."/>
            <person name="Faulkner L."/>
            <person name="Francis M.D."/>
            <person name="Frankish A."/>
            <person name="Frankland J."/>
            <person name="French L."/>
            <person name="Garner P."/>
            <person name="Garnett J."/>
            <person name="Ghori M.J."/>
            <person name="Gilby L.M."/>
            <person name="Gillson C.J."/>
            <person name="Glithero R.J."/>
            <person name="Grafham D.V."/>
            <person name="Grant M."/>
            <person name="Gribble S."/>
            <person name="Griffiths C."/>
            <person name="Griffiths M."/>
            <person name="Hall R."/>
            <person name="Halls K.S."/>
            <person name="Hammond S."/>
            <person name="Harley J.L."/>
            <person name="Hart E.A."/>
            <person name="Heath P.D."/>
            <person name="Heathcott R."/>
            <person name="Holmes S.J."/>
            <person name="Howden P.J."/>
            <person name="Howe K.L."/>
            <person name="Howell G.R."/>
            <person name="Huckle E."/>
            <person name="Humphray S.J."/>
            <person name="Humphries M.D."/>
            <person name="Hunt A.R."/>
            <person name="Johnson C.M."/>
            <person name="Joy A.A."/>
            <person name="Kay M."/>
            <person name="Keenan S.J."/>
            <person name="Kimberley A.M."/>
            <person name="King A."/>
            <person name="Laird G.K."/>
            <person name="Langford C."/>
            <person name="Lawlor S."/>
            <person name="Leongamornlert D.A."/>
            <person name="Leversha M."/>
            <person name="Lloyd C.R."/>
            <person name="Lloyd D.M."/>
            <person name="Loveland J.E."/>
            <person name="Lovell J."/>
            <person name="Martin S."/>
            <person name="Mashreghi-Mohammadi M."/>
            <person name="Maslen G.L."/>
            <person name="Matthews L."/>
            <person name="McCann O.T."/>
            <person name="McLaren S.J."/>
            <person name="McLay K."/>
            <person name="McMurray A."/>
            <person name="Moore M.J."/>
            <person name="Mullikin J.C."/>
            <person name="Niblett D."/>
            <person name="Nickerson T."/>
            <person name="Novik K.L."/>
            <person name="Oliver K."/>
            <person name="Overton-Larty E.K."/>
            <person name="Parker A."/>
            <person name="Patel R."/>
            <person name="Pearce A.V."/>
            <person name="Peck A.I."/>
            <person name="Phillimore B."/>
            <person name="Phillips S."/>
            <person name="Plumb R.W."/>
            <person name="Porter K.M."/>
            <person name="Ramsey Y."/>
            <person name="Ranby S.A."/>
            <person name="Rice C.M."/>
            <person name="Ross M.T."/>
            <person name="Searle S.M."/>
            <person name="Sehra H.K."/>
            <person name="Sheridan E."/>
            <person name="Skuce C.D."/>
            <person name="Smith S."/>
            <person name="Smith M."/>
            <person name="Spraggon L."/>
            <person name="Squares S.L."/>
            <person name="Steward C.A."/>
            <person name="Sycamore N."/>
            <person name="Tamlyn-Hall G."/>
            <person name="Tester J."/>
            <person name="Theaker A.J."/>
            <person name="Thomas D.W."/>
            <person name="Thorpe A."/>
            <person name="Tracey A."/>
            <person name="Tromans A."/>
            <person name="Tubby B."/>
            <person name="Wall M."/>
            <person name="Wallis J.M."/>
            <person name="West A.P."/>
            <person name="White S.S."/>
            <person name="Whitehead S.L."/>
            <person name="Whittaker H."/>
            <person name="Wild A."/>
            <person name="Willey D.J."/>
            <person name="Wilmer T.E."/>
            <person name="Wood J.M."/>
            <person name="Wray P.W."/>
            <person name="Wyatt J.C."/>
            <person name="Young L."/>
            <person name="Younger R.M."/>
            <person name="Bentley D.R."/>
            <person name="Coulson A."/>
            <person name="Durbin R."/>
            <person name="Hubbard T."/>
            <person name="Sulston J.E."/>
            <person name="Dunham I."/>
            <person name="Rogers J."/>
            <person name="Beck S."/>
        </authorList>
    </citation>
    <scope>NUCLEOTIDE SEQUENCE [LARGE SCALE GENOMIC DNA]</scope>
</reference>
<organism evidence="8 9">
    <name type="scientific">Homo sapiens</name>
    <name type="common">Human</name>
    <dbReference type="NCBI Taxonomy" id="9606"/>
    <lineage>
        <taxon>Eukaryota</taxon>
        <taxon>Metazoa</taxon>
        <taxon>Chordata</taxon>
        <taxon>Craniata</taxon>
        <taxon>Vertebrata</taxon>
        <taxon>Euteleostomi</taxon>
        <taxon>Mammalia</taxon>
        <taxon>Eutheria</taxon>
        <taxon>Euarchontoglires</taxon>
        <taxon>Primates</taxon>
        <taxon>Haplorrhini</taxon>
        <taxon>Catarrhini</taxon>
        <taxon>Hominidae</taxon>
        <taxon>Homo</taxon>
    </lineage>
</organism>
<evidence type="ECO:0000313" key="9">
    <source>
        <dbReference type="Proteomes" id="UP000005640"/>
    </source>
</evidence>
<evidence type="ECO:0000256" key="1">
    <source>
        <dbReference type="ARBA" id="ARBA00004141"/>
    </source>
</evidence>
<dbReference type="AlphaFoldDB" id="A0AAQ5BHL6"/>
<dbReference type="Ensembl" id="ENST00000714114.1">
    <property type="protein sequence ID" value="ENSP00000519406.1"/>
    <property type="gene ID" value="ENSG00000146433.12"/>
</dbReference>